<dbReference type="AlphaFoldDB" id="A0A2P4WZW3"/>
<evidence type="ECO:0000313" key="2">
    <source>
        <dbReference type="Proteomes" id="UP000237271"/>
    </source>
</evidence>
<evidence type="ECO:0000313" key="1">
    <source>
        <dbReference type="EMBL" id="POM58833.1"/>
    </source>
</evidence>
<proteinExistence type="predicted"/>
<reference evidence="1 2" key="1">
    <citation type="journal article" date="2017" name="Genome Biol. Evol.">
        <title>Phytophthora megakarya and P. palmivora, closely related causal agents of cacao black pod rot, underwent increases in genome sizes and gene numbers by different mechanisms.</title>
        <authorList>
            <person name="Ali S.S."/>
            <person name="Shao J."/>
            <person name="Lary D.J."/>
            <person name="Kronmiller B."/>
            <person name="Shen D."/>
            <person name="Strem M.D."/>
            <person name="Amoako-Attah I."/>
            <person name="Akrofi A.Y."/>
            <person name="Begoude B.A."/>
            <person name="Ten Hoopen G.M."/>
            <person name="Coulibaly K."/>
            <person name="Kebe B.I."/>
            <person name="Melnick R.L."/>
            <person name="Guiltinan M.J."/>
            <person name="Tyler B.M."/>
            <person name="Meinhardt L.W."/>
            <person name="Bailey B.A."/>
        </authorList>
    </citation>
    <scope>NUCLEOTIDE SEQUENCE [LARGE SCALE GENOMIC DNA]</scope>
    <source>
        <strain evidence="2">sbr112.9</strain>
    </source>
</reference>
<gene>
    <name evidence="1" type="ORF">PHPALM_36467</name>
</gene>
<dbReference type="OrthoDB" id="121376at2759"/>
<keyword evidence="2" id="KW-1185">Reference proteome</keyword>
<accession>A0A2P4WZW3</accession>
<dbReference type="Proteomes" id="UP000237271">
    <property type="component" value="Unassembled WGS sequence"/>
</dbReference>
<dbReference type="EMBL" id="NCKW01020144">
    <property type="protein sequence ID" value="POM58833.1"/>
    <property type="molecule type" value="Genomic_DNA"/>
</dbReference>
<organism evidence="1 2">
    <name type="scientific">Phytophthora palmivora</name>
    <dbReference type="NCBI Taxonomy" id="4796"/>
    <lineage>
        <taxon>Eukaryota</taxon>
        <taxon>Sar</taxon>
        <taxon>Stramenopiles</taxon>
        <taxon>Oomycota</taxon>
        <taxon>Peronosporomycetes</taxon>
        <taxon>Peronosporales</taxon>
        <taxon>Peronosporaceae</taxon>
        <taxon>Phytophthora</taxon>
    </lineage>
</organism>
<protein>
    <submittedName>
        <fullName evidence="1">Pogo transposable element with KRAB domain-like</fullName>
    </submittedName>
</protein>
<sequence>MTFGTNVEIIHGGYTCVLQSCNVGINKPLKDKLRSLYNERSVDKIGNLCVKAAVPVPDRDDIVPWMVKAWAQTSESIIRETFHAIGYGVDGPLDQVSPSSEAATQEGDEDGDVFFDIALK</sequence>
<comment type="caution">
    <text evidence="1">The sequence shown here is derived from an EMBL/GenBank/DDBJ whole genome shotgun (WGS) entry which is preliminary data.</text>
</comment>
<name>A0A2P4WZW3_9STRA</name>